<protein>
    <submittedName>
        <fullName evidence="2">Uncharacterized protein LOC142167328</fullName>
    </submittedName>
</protein>
<sequence>MKIIEARSIIEDGMNITRKGQSVIRRIYLQLIDNPTRVNWKCLMFRNEARPKATFTMWLHLQDRLLIGERLSKWGILVDAGCAFCQERVESRSHLFCECDFARNIWCRVMSWLQRQRYTAISWDKHLKWSIQNGKGRSQEAKMFKLVYAETIHAIWLERNQRIFEKESKEGERLAREIAYICNIRASEDTRKLLQLCIF</sequence>
<keyword evidence="1" id="KW-1185">Reference proteome</keyword>
<evidence type="ECO:0000313" key="2">
    <source>
        <dbReference type="RefSeq" id="XP_075083591.1"/>
    </source>
</evidence>
<proteinExistence type="predicted"/>
<gene>
    <name evidence="2" type="primary">LOC142167328</name>
</gene>
<dbReference type="RefSeq" id="XP_075083591.1">
    <property type="nucleotide sequence ID" value="XM_075227490.1"/>
</dbReference>
<reference evidence="1" key="1">
    <citation type="journal article" date="2014" name="Nat. Commun.">
        <title>The tobacco genome sequence and its comparison with those of tomato and potato.</title>
        <authorList>
            <person name="Sierro N."/>
            <person name="Battey J.N."/>
            <person name="Ouadi S."/>
            <person name="Bakaher N."/>
            <person name="Bovet L."/>
            <person name="Willig A."/>
            <person name="Goepfert S."/>
            <person name="Peitsch M.C."/>
            <person name="Ivanov N.V."/>
        </authorList>
    </citation>
    <scope>NUCLEOTIDE SEQUENCE [LARGE SCALE GENOMIC DNA]</scope>
</reference>
<organism evidence="1 2">
    <name type="scientific">Nicotiana tabacum</name>
    <name type="common">Common tobacco</name>
    <dbReference type="NCBI Taxonomy" id="4097"/>
    <lineage>
        <taxon>Eukaryota</taxon>
        <taxon>Viridiplantae</taxon>
        <taxon>Streptophyta</taxon>
        <taxon>Embryophyta</taxon>
        <taxon>Tracheophyta</taxon>
        <taxon>Spermatophyta</taxon>
        <taxon>Magnoliopsida</taxon>
        <taxon>eudicotyledons</taxon>
        <taxon>Gunneridae</taxon>
        <taxon>Pentapetalae</taxon>
        <taxon>asterids</taxon>
        <taxon>lamiids</taxon>
        <taxon>Solanales</taxon>
        <taxon>Solanaceae</taxon>
        <taxon>Nicotianoideae</taxon>
        <taxon>Nicotianeae</taxon>
        <taxon>Nicotiana</taxon>
    </lineage>
</organism>
<dbReference type="Proteomes" id="UP000790787">
    <property type="component" value="Chromosome 12"/>
</dbReference>
<name>A0AC58SF40_TOBAC</name>
<reference evidence="2" key="2">
    <citation type="submission" date="2025-08" db="UniProtKB">
        <authorList>
            <consortium name="RefSeq"/>
        </authorList>
    </citation>
    <scope>IDENTIFICATION</scope>
    <source>
        <tissue evidence="2">Leaf</tissue>
    </source>
</reference>
<accession>A0AC58SF40</accession>
<evidence type="ECO:0000313" key="1">
    <source>
        <dbReference type="Proteomes" id="UP000790787"/>
    </source>
</evidence>